<name>A0A5N7IXS3_9CLOT</name>
<dbReference type="AlphaFoldDB" id="A0A5N7IXS3"/>
<comment type="caution">
    <text evidence="1">The sequence shown here is derived from an EMBL/GenBank/DDBJ whole genome shotgun (WGS) entry which is preliminary data.</text>
</comment>
<organism evidence="1 2">
    <name type="scientific">Clostridium estertheticum</name>
    <dbReference type="NCBI Taxonomy" id="238834"/>
    <lineage>
        <taxon>Bacteria</taxon>
        <taxon>Bacillati</taxon>
        <taxon>Bacillota</taxon>
        <taxon>Clostridia</taxon>
        <taxon>Eubacteriales</taxon>
        <taxon>Clostridiaceae</taxon>
        <taxon>Clostridium</taxon>
    </lineage>
</organism>
<proteinExistence type="predicted"/>
<dbReference type="Proteomes" id="UP000342249">
    <property type="component" value="Unassembled WGS sequence"/>
</dbReference>
<protein>
    <recommendedName>
        <fullName evidence="3">Transposase</fullName>
    </recommendedName>
</protein>
<evidence type="ECO:0000313" key="2">
    <source>
        <dbReference type="Proteomes" id="UP000342249"/>
    </source>
</evidence>
<sequence length="79" mass="9197">MNEEVRNMTKTLYDPAVEQRGIKKGIEQGIEKGIEKGDIRAREEMVKEMLLDSESIVKIKKYSKLSEEEITEIKNKIKQ</sequence>
<reference evidence="1 2" key="1">
    <citation type="journal article" date="2019" name="Lett. Appl. Microbiol.">
        <title>A case of 'blown pack' spoilage of vacuum-packaged pork likely associated with Clostridium estertheticum in Canada.</title>
        <authorList>
            <person name="Zhang P."/>
            <person name="Ward P."/>
            <person name="McMullen L.M."/>
            <person name="Yang X."/>
        </authorList>
    </citation>
    <scope>NUCLEOTIDE SEQUENCE [LARGE SCALE GENOMIC DNA]</scope>
    <source>
        <strain evidence="1 2">MA19</strain>
    </source>
</reference>
<evidence type="ECO:0008006" key="3">
    <source>
        <dbReference type="Google" id="ProtNLM"/>
    </source>
</evidence>
<gene>
    <name evidence="1" type="ORF">E4V82_04050</name>
</gene>
<accession>A0A5N7IXS3</accession>
<evidence type="ECO:0000313" key="1">
    <source>
        <dbReference type="EMBL" id="MPQ61278.1"/>
    </source>
</evidence>
<dbReference type="EMBL" id="SPSF01000015">
    <property type="protein sequence ID" value="MPQ61278.1"/>
    <property type="molecule type" value="Genomic_DNA"/>
</dbReference>